<name>A0A1G6ZXW6_9BACT</name>
<gene>
    <name evidence="1" type="ORF">SAMN05661003_103170</name>
</gene>
<dbReference type="STRING" id="57664.SAMN05661003_103170"/>
<keyword evidence="2" id="KW-1185">Reference proteome</keyword>
<dbReference type="EMBL" id="FNAQ01000003">
    <property type="protein sequence ID" value="SDE07087.1"/>
    <property type="molecule type" value="Genomic_DNA"/>
</dbReference>
<proteinExistence type="predicted"/>
<organism evidence="1 2">
    <name type="scientific">Desulfuromonas thiophila</name>
    <dbReference type="NCBI Taxonomy" id="57664"/>
    <lineage>
        <taxon>Bacteria</taxon>
        <taxon>Pseudomonadati</taxon>
        <taxon>Thermodesulfobacteriota</taxon>
        <taxon>Desulfuromonadia</taxon>
        <taxon>Desulfuromonadales</taxon>
        <taxon>Desulfuromonadaceae</taxon>
        <taxon>Desulfuromonas</taxon>
    </lineage>
</organism>
<evidence type="ECO:0000313" key="2">
    <source>
        <dbReference type="Proteomes" id="UP000243205"/>
    </source>
</evidence>
<dbReference type="RefSeq" id="WP_092076781.1">
    <property type="nucleotide sequence ID" value="NZ_CALFZY010000030.1"/>
</dbReference>
<reference evidence="2" key="1">
    <citation type="submission" date="2016-10" db="EMBL/GenBank/DDBJ databases">
        <authorList>
            <person name="Varghese N."/>
            <person name="Submissions S."/>
        </authorList>
    </citation>
    <scope>NUCLEOTIDE SEQUENCE [LARGE SCALE GENOMIC DNA]</scope>
    <source>
        <strain evidence="2">DSM 8987</strain>
    </source>
</reference>
<dbReference type="AlphaFoldDB" id="A0A1G6ZXW6"/>
<evidence type="ECO:0000313" key="1">
    <source>
        <dbReference type="EMBL" id="SDE07087.1"/>
    </source>
</evidence>
<dbReference type="Proteomes" id="UP000243205">
    <property type="component" value="Unassembled WGS sequence"/>
</dbReference>
<accession>A0A1G6ZXW6</accession>
<protein>
    <submittedName>
        <fullName evidence="1">Uncharacterized protein</fullName>
    </submittedName>
</protein>
<sequence length="100" mass="11182">MAQEQENLLALLDASARRLQQGIEHHCQLTARLQVVPQPPAAAAESAADVAAGSVRGREQLLEQAVYEAIEVLEQSRRAFKSRQLEQLRKKLTQVLLQRN</sequence>
<dbReference type="OrthoDB" id="5421670at2"/>